<dbReference type="AlphaFoldDB" id="A0A812RP15"/>
<keyword evidence="7" id="KW-1185">Reference proteome</keyword>
<evidence type="ECO:0000256" key="2">
    <source>
        <dbReference type="ARBA" id="ARBA00022692"/>
    </source>
</evidence>
<organism evidence="6 7">
    <name type="scientific">Symbiodinium natans</name>
    <dbReference type="NCBI Taxonomy" id="878477"/>
    <lineage>
        <taxon>Eukaryota</taxon>
        <taxon>Sar</taxon>
        <taxon>Alveolata</taxon>
        <taxon>Dinophyceae</taxon>
        <taxon>Suessiales</taxon>
        <taxon>Symbiodiniaceae</taxon>
        <taxon>Symbiodinium</taxon>
    </lineage>
</organism>
<feature type="transmembrane region" description="Helical" evidence="5">
    <location>
        <begin position="250"/>
        <end position="272"/>
    </location>
</feature>
<evidence type="ECO:0000313" key="6">
    <source>
        <dbReference type="EMBL" id="CAE7448153.1"/>
    </source>
</evidence>
<dbReference type="Proteomes" id="UP000604046">
    <property type="component" value="Unassembled WGS sequence"/>
</dbReference>
<dbReference type="OrthoDB" id="438051at2759"/>
<feature type="transmembrane region" description="Helical" evidence="5">
    <location>
        <begin position="183"/>
        <end position="202"/>
    </location>
</feature>
<protein>
    <recommendedName>
        <fullName evidence="8">Zinc-ribbon domain-containing protein</fullName>
    </recommendedName>
</protein>
<comment type="subcellular location">
    <subcellularLocation>
        <location evidence="1">Membrane</location>
        <topology evidence="1">Multi-pass membrane protein</topology>
    </subcellularLocation>
</comment>
<feature type="transmembrane region" description="Helical" evidence="5">
    <location>
        <begin position="119"/>
        <end position="138"/>
    </location>
</feature>
<keyword evidence="2 5" id="KW-0812">Transmembrane</keyword>
<evidence type="ECO:0000256" key="4">
    <source>
        <dbReference type="ARBA" id="ARBA00023136"/>
    </source>
</evidence>
<feature type="transmembrane region" description="Helical" evidence="5">
    <location>
        <begin position="214"/>
        <end position="238"/>
    </location>
</feature>
<keyword evidence="3 5" id="KW-1133">Transmembrane helix</keyword>
<sequence>MQMASPPPTFGGQAEQSGAAMASTVEAPLAEVCEKCDSTFMPDSRFCPQCGAPRKGSAADMAPNRSTSFAEAVAQEVPPGGLLHLQVVVQLGDYWLQAYGVVTLVLQIGKAAKFDYPPGWGWTEFFALVVYFAVLRLHRATGCFANRARSAISTGCFLSLTAVLVLVTGYFGALQVYVLQVEFAMGVFSLSILGSQFLLGIFAGQRYSTRPQHLIILCSCAALAAAALVLTSILDAIAQTLDGGQMQVSLAAGLSLAIFGLLLALLTGCCLVREI</sequence>
<dbReference type="Pfam" id="PF09799">
    <property type="entry name" value="Transmemb_17"/>
    <property type="match status" value="1"/>
</dbReference>
<dbReference type="EMBL" id="CAJNDS010002358">
    <property type="protein sequence ID" value="CAE7448153.1"/>
    <property type="molecule type" value="Genomic_DNA"/>
</dbReference>
<reference evidence="6" key="1">
    <citation type="submission" date="2021-02" db="EMBL/GenBank/DDBJ databases">
        <authorList>
            <person name="Dougan E. K."/>
            <person name="Rhodes N."/>
            <person name="Thang M."/>
            <person name="Chan C."/>
        </authorList>
    </citation>
    <scope>NUCLEOTIDE SEQUENCE</scope>
</reference>
<evidence type="ECO:0000256" key="1">
    <source>
        <dbReference type="ARBA" id="ARBA00004141"/>
    </source>
</evidence>
<dbReference type="InterPro" id="IPR019184">
    <property type="entry name" value="Uncharacterised_TM-17"/>
</dbReference>
<evidence type="ECO:0000256" key="3">
    <source>
        <dbReference type="ARBA" id="ARBA00022989"/>
    </source>
</evidence>
<evidence type="ECO:0000256" key="5">
    <source>
        <dbReference type="SAM" id="Phobius"/>
    </source>
</evidence>
<keyword evidence="4 5" id="KW-0472">Membrane</keyword>
<dbReference type="GO" id="GO:0016020">
    <property type="term" value="C:membrane"/>
    <property type="evidence" value="ECO:0007669"/>
    <property type="project" value="UniProtKB-SubCell"/>
</dbReference>
<comment type="caution">
    <text evidence="6">The sequence shown here is derived from an EMBL/GenBank/DDBJ whole genome shotgun (WGS) entry which is preliminary data.</text>
</comment>
<evidence type="ECO:0000313" key="7">
    <source>
        <dbReference type="Proteomes" id="UP000604046"/>
    </source>
</evidence>
<accession>A0A812RP15</accession>
<proteinExistence type="predicted"/>
<feature type="transmembrane region" description="Helical" evidence="5">
    <location>
        <begin position="150"/>
        <end position="171"/>
    </location>
</feature>
<name>A0A812RP15_9DINO</name>
<evidence type="ECO:0008006" key="8">
    <source>
        <dbReference type="Google" id="ProtNLM"/>
    </source>
</evidence>
<gene>
    <name evidence="6" type="ORF">SNAT2548_LOCUS24466</name>
</gene>